<dbReference type="InterPro" id="IPR006577">
    <property type="entry name" value="UAS"/>
</dbReference>
<accession>A0A1G4J2V0</accession>
<dbReference type="SUPFAM" id="SSF46934">
    <property type="entry name" value="UBA-like"/>
    <property type="match status" value="1"/>
</dbReference>
<dbReference type="InterPro" id="IPR036249">
    <property type="entry name" value="Thioredoxin-like_sf"/>
</dbReference>
<dbReference type="AlphaFoldDB" id="A0A1G4J2V0"/>
<dbReference type="PROSITE" id="PS50033">
    <property type="entry name" value="UBX"/>
    <property type="match status" value="1"/>
</dbReference>
<organism evidence="3 4">
    <name type="scientific">Lachancea mirantina</name>
    <dbReference type="NCBI Taxonomy" id="1230905"/>
    <lineage>
        <taxon>Eukaryota</taxon>
        <taxon>Fungi</taxon>
        <taxon>Dikarya</taxon>
        <taxon>Ascomycota</taxon>
        <taxon>Saccharomycotina</taxon>
        <taxon>Saccharomycetes</taxon>
        <taxon>Saccharomycetales</taxon>
        <taxon>Saccharomycetaceae</taxon>
        <taxon>Lachancea</taxon>
    </lineage>
</organism>
<dbReference type="PANTHER" id="PTHR23322:SF6">
    <property type="entry name" value="UBX DOMAIN-CONTAINING PROTEIN 7"/>
    <property type="match status" value="1"/>
</dbReference>
<dbReference type="SMART" id="SM00594">
    <property type="entry name" value="UAS"/>
    <property type="match status" value="1"/>
</dbReference>
<feature type="compositionally biased region" description="Polar residues" evidence="1">
    <location>
        <begin position="366"/>
        <end position="375"/>
    </location>
</feature>
<dbReference type="OrthoDB" id="270602at2759"/>
<gene>
    <name evidence="3" type="ORF">LAMI_0C04258G</name>
</gene>
<dbReference type="EMBL" id="LT598466">
    <property type="protein sequence ID" value="SCU83706.1"/>
    <property type="molecule type" value="Genomic_DNA"/>
</dbReference>
<dbReference type="Pfam" id="PF00789">
    <property type="entry name" value="UBX"/>
    <property type="match status" value="1"/>
</dbReference>
<dbReference type="Gene3D" id="3.40.30.10">
    <property type="entry name" value="Glutaredoxin"/>
    <property type="match status" value="1"/>
</dbReference>
<dbReference type="SMART" id="SM00166">
    <property type="entry name" value="UBX"/>
    <property type="match status" value="1"/>
</dbReference>
<dbReference type="SUPFAM" id="SSF52833">
    <property type="entry name" value="Thioredoxin-like"/>
    <property type="match status" value="1"/>
</dbReference>
<reference evidence="4" key="1">
    <citation type="submission" date="2016-03" db="EMBL/GenBank/DDBJ databases">
        <authorList>
            <person name="Devillers H."/>
        </authorList>
    </citation>
    <scope>NUCLEOTIDE SEQUENCE [LARGE SCALE GENOMIC DNA]</scope>
</reference>
<dbReference type="CDD" id="cd02958">
    <property type="entry name" value="UAS"/>
    <property type="match status" value="1"/>
</dbReference>
<proteinExistence type="predicted"/>
<dbReference type="Pfam" id="PF14555">
    <property type="entry name" value="UBA_4"/>
    <property type="match status" value="1"/>
</dbReference>
<dbReference type="GO" id="GO:0043161">
    <property type="term" value="P:proteasome-mediated ubiquitin-dependent protein catabolic process"/>
    <property type="evidence" value="ECO:0007669"/>
    <property type="project" value="TreeGrafter"/>
</dbReference>
<protein>
    <submittedName>
        <fullName evidence="3">LAMI_0C04258g1_1</fullName>
    </submittedName>
</protein>
<evidence type="ECO:0000256" key="1">
    <source>
        <dbReference type="SAM" id="MobiDB-lite"/>
    </source>
</evidence>
<dbReference type="GO" id="GO:0005634">
    <property type="term" value="C:nucleus"/>
    <property type="evidence" value="ECO:0007669"/>
    <property type="project" value="TreeGrafter"/>
</dbReference>
<evidence type="ECO:0000259" key="2">
    <source>
        <dbReference type="PROSITE" id="PS50033"/>
    </source>
</evidence>
<dbReference type="Gene3D" id="3.10.20.90">
    <property type="entry name" value="Phosphatidylinositol 3-kinase Catalytic Subunit, Chain A, domain 1"/>
    <property type="match status" value="1"/>
</dbReference>
<feature type="region of interest" description="Disordered" evidence="1">
    <location>
        <begin position="343"/>
        <end position="377"/>
    </location>
</feature>
<dbReference type="STRING" id="1230905.A0A1G4J2V0"/>
<feature type="compositionally biased region" description="Basic and acidic residues" evidence="1">
    <location>
        <begin position="352"/>
        <end position="365"/>
    </location>
</feature>
<feature type="domain" description="UBX" evidence="2">
    <location>
        <begin position="400"/>
        <end position="478"/>
    </location>
</feature>
<dbReference type="Gene3D" id="1.10.8.10">
    <property type="entry name" value="DNA helicase RuvA subunit, C-terminal domain"/>
    <property type="match status" value="1"/>
</dbReference>
<sequence length="482" mass="54643">MSDEAVNQLMAITDAQSAELAQQFLDMAGGDLETAISLFFEHGGNAQINNGRVTSTDAELAGSLQNELYSGRGDDYRTPDEARHETLVDTHVLPTTFGGVGGSFGPLRGVRSMYDSSRPEGVFNQHMQEREDSEFSEEEQYQQEYEYVEETVVELDEDGQVREVTELVRRPKPLTKEQKLAILFRPPFNLMAKVDLDGAKERARVQKKWIMINIQAVDIFQCQALNRDLWSDKEVAKIIKQNFLFLQYQYDSSSATSYVQFYGLHNRDNLPHIAILDPMTGERLVQWNREVPEVDAFIARVQSFLSDFSLDAPSHNPLVRHPTPQPDPTTLSEEQQMEIAIKQSLGASDSNEECRPNDKRDDDSLTSHNDTQVAHSDSIDEDLDLFLRIKPVSHPEPANEPGKTTRIQIRTGDGRRLVRRFLPTHDTVQTIYEVVKSELDGFETDVFTISDHNRENLIAKLSQTIEEAGLKNSSLLLEKVQE</sequence>
<dbReference type="Pfam" id="PF13899">
    <property type="entry name" value="Thioredoxin_7"/>
    <property type="match status" value="1"/>
</dbReference>
<keyword evidence="4" id="KW-1185">Reference proteome</keyword>
<dbReference type="InterPro" id="IPR029071">
    <property type="entry name" value="Ubiquitin-like_domsf"/>
</dbReference>
<dbReference type="PANTHER" id="PTHR23322">
    <property type="entry name" value="FAS-ASSOCIATED PROTEIN"/>
    <property type="match status" value="1"/>
</dbReference>
<dbReference type="InterPro" id="IPR050730">
    <property type="entry name" value="UBX_domain-protein"/>
</dbReference>
<dbReference type="Proteomes" id="UP000191024">
    <property type="component" value="Chromosome C"/>
</dbReference>
<evidence type="ECO:0000313" key="4">
    <source>
        <dbReference type="Proteomes" id="UP000191024"/>
    </source>
</evidence>
<dbReference type="CDD" id="cd14346">
    <property type="entry name" value="UBA_Ubx5_like"/>
    <property type="match status" value="1"/>
</dbReference>
<evidence type="ECO:0000313" key="3">
    <source>
        <dbReference type="EMBL" id="SCU83706.1"/>
    </source>
</evidence>
<dbReference type="CDD" id="cd01767">
    <property type="entry name" value="UBX"/>
    <property type="match status" value="1"/>
</dbReference>
<name>A0A1G4J2V0_9SACH</name>
<dbReference type="GO" id="GO:0043130">
    <property type="term" value="F:ubiquitin binding"/>
    <property type="evidence" value="ECO:0007669"/>
    <property type="project" value="TreeGrafter"/>
</dbReference>
<dbReference type="InterPro" id="IPR009060">
    <property type="entry name" value="UBA-like_sf"/>
</dbReference>
<dbReference type="InterPro" id="IPR001012">
    <property type="entry name" value="UBX_dom"/>
</dbReference>
<dbReference type="SUPFAM" id="SSF54236">
    <property type="entry name" value="Ubiquitin-like"/>
    <property type="match status" value="1"/>
</dbReference>